<sequence length="181" mass="19275">MSGHGHVDPSNKKIALLISILALLLAVSETMSKAYQTEVLTKQIEASNLWSFFQAKTIRSTATKLTIETTQLSGKASDPKTAAALEKWDAAAKRYDSEPETGEGRKELAAKAKQAEATRDLYMHKYHFLEIASGILQVAIVLASATIITGVSLLSVLAGGLGVISLVLSGLGIFAPTLIHL</sequence>
<dbReference type="Proteomes" id="UP000197215">
    <property type="component" value="Unassembled WGS sequence"/>
</dbReference>
<keyword evidence="1" id="KW-1133">Transmembrane helix</keyword>
<feature type="transmembrane region" description="Helical" evidence="1">
    <location>
        <begin position="154"/>
        <end position="179"/>
    </location>
</feature>
<keyword evidence="1" id="KW-0472">Membrane</keyword>
<feature type="transmembrane region" description="Helical" evidence="1">
    <location>
        <begin position="14"/>
        <end position="32"/>
    </location>
</feature>
<evidence type="ECO:0008006" key="4">
    <source>
        <dbReference type="Google" id="ProtNLM"/>
    </source>
</evidence>
<dbReference type="RefSeq" id="WP_088813433.1">
    <property type="nucleotide sequence ID" value="NZ_FYEX01000002.1"/>
</dbReference>
<dbReference type="Pfam" id="PF14235">
    <property type="entry name" value="DUF4337"/>
    <property type="match status" value="1"/>
</dbReference>
<evidence type="ECO:0000313" key="3">
    <source>
        <dbReference type="Proteomes" id="UP000197215"/>
    </source>
</evidence>
<dbReference type="AlphaFoldDB" id="A0A212U1X4"/>
<keyword evidence="3" id="KW-1185">Reference proteome</keyword>
<organism evidence="2 3">
    <name type="scientific">Polynucleobacter victoriensis</name>
    <dbReference type="NCBI Taxonomy" id="2049319"/>
    <lineage>
        <taxon>Bacteria</taxon>
        <taxon>Pseudomonadati</taxon>
        <taxon>Pseudomonadota</taxon>
        <taxon>Betaproteobacteria</taxon>
        <taxon>Burkholderiales</taxon>
        <taxon>Burkholderiaceae</taxon>
        <taxon>Polynucleobacter</taxon>
    </lineage>
</organism>
<keyword evidence="1" id="KW-0812">Transmembrane</keyword>
<dbReference type="OrthoDB" id="9806096at2"/>
<proteinExistence type="predicted"/>
<gene>
    <name evidence="2" type="ORF">SAMN06295916_1501</name>
</gene>
<name>A0A212U1X4_9BURK</name>
<reference evidence="2 3" key="1">
    <citation type="submission" date="2017-06" db="EMBL/GenBank/DDBJ databases">
        <authorList>
            <person name="Kim H.J."/>
            <person name="Triplett B.A."/>
        </authorList>
    </citation>
    <scope>NUCLEOTIDE SEQUENCE [LARGE SCALE GENOMIC DNA]</scope>
    <source>
        <strain evidence="2 3">MWH-VicM1</strain>
    </source>
</reference>
<dbReference type="EMBL" id="FYEX01000002">
    <property type="protein sequence ID" value="SNC72140.1"/>
    <property type="molecule type" value="Genomic_DNA"/>
</dbReference>
<evidence type="ECO:0000256" key="1">
    <source>
        <dbReference type="SAM" id="Phobius"/>
    </source>
</evidence>
<evidence type="ECO:0000313" key="2">
    <source>
        <dbReference type="EMBL" id="SNC72140.1"/>
    </source>
</evidence>
<protein>
    <recommendedName>
        <fullName evidence="4">DUF4337 domain-containing protein</fullName>
    </recommendedName>
</protein>
<feature type="transmembrane region" description="Helical" evidence="1">
    <location>
        <begin position="128"/>
        <end position="148"/>
    </location>
</feature>
<dbReference type="InterPro" id="IPR025570">
    <property type="entry name" value="DUF4337"/>
</dbReference>
<accession>A0A212U1X4</accession>